<evidence type="ECO:0000313" key="18">
    <source>
        <dbReference type="Proteomes" id="UP000007797"/>
    </source>
</evidence>
<dbReference type="FunFam" id="1.10.10.2420:FF:000001">
    <property type="entry name" value="Glutamine--tRNA ligase cytoplasmic"/>
    <property type="match status" value="1"/>
</dbReference>
<dbReference type="GO" id="GO:0005524">
    <property type="term" value="F:ATP binding"/>
    <property type="evidence" value="ECO:0007669"/>
    <property type="project" value="UniProtKB-KW"/>
</dbReference>
<organism evidence="17 18">
    <name type="scientific">Cavenderia fasciculata</name>
    <name type="common">Slime mold</name>
    <name type="synonym">Dictyostelium fasciculatum</name>
    <dbReference type="NCBI Taxonomy" id="261658"/>
    <lineage>
        <taxon>Eukaryota</taxon>
        <taxon>Amoebozoa</taxon>
        <taxon>Evosea</taxon>
        <taxon>Eumycetozoa</taxon>
        <taxon>Dictyostelia</taxon>
        <taxon>Acytosteliales</taxon>
        <taxon>Cavenderiaceae</taxon>
        <taxon>Cavenderia</taxon>
    </lineage>
</organism>
<dbReference type="Pfam" id="PF04557">
    <property type="entry name" value="tRNA_synt_1c_R2"/>
    <property type="match status" value="1"/>
</dbReference>
<dbReference type="Proteomes" id="UP000007797">
    <property type="component" value="Unassembled WGS sequence"/>
</dbReference>
<proteinExistence type="inferred from homology"/>
<dbReference type="NCBIfam" id="TIGR00440">
    <property type="entry name" value="glnS"/>
    <property type="match status" value="1"/>
</dbReference>
<dbReference type="FunFam" id="3.40.50.620:FF:000037">
    <property type="entry name" value="Glutamine--tRNA ligase cytoplasmic"/>
    <property type="match status" value="1"/>
</dbReference>
<dbReference type="Pfam" id="PF20974">
    <property type="entry name" value="tRNA-synt_1c_C2"/>
    <property type="match status" value="1"/>
</dbReference>
<dbReference type="InterPro" id="IPR042559">
    <property type="entry name" value="Gln-tRNA-synth_Ib_RNA-bd_N_2"/>
</dbReference>
<keyword evidence="5 10" id="KW-0067">ATP-binding</keyword>
<dbReference type="PROSITE" id="PS00178">
    <property type="entry name" value="AA_TRNA_LIGASE_I"/>
    <property type="match status" value="1"/>
</dbReference>
<evidence type="ECO:0000259" key="13">
    <source>
        <dbReference type="Pfam" id="PF03950"/>
    </source>
</evidence>
<evidence type="ECO:0000259" key="16">
    <source>
        <dbReference type="Pfam" id="PF20974"/>
    </source>
</evidence>
<dbReference type="InterPro" id="IPR020058">
    <property type="entry name" value="Glu/Gln-tRNA-synth_Ib_cat-dom"/>
</dbReference>
<keyword evidence="4 10" id="KW-0547">Nucleotide-binding</keyword>
<keyword evidence="3 10" id="KW-0436">Ligase</keyword>
<dbReference type="PANTHER" id="PTHR43097:SF4">
    <property type="entry name" value="GLUTAMINE--TRNA LIGASE"/>
    <property type="match status" value="1"/>
</dbReference>
<evidence type="ECO:0000259" key="14">
    <source>
        <dbReference type="Pfam" id="PF04557"/>
    </source>
</evidence>
<feature type="domain" description="Glutaminyl-tRNA synthetase class Ib non-specific RNA-binding" evidence="14">
    <location>
        <begin position="168"/>
        <end position="242"/>
    </location>
</feature>
<dbReference type="GO" id="GO:0005829">
    <property type="term" value="C:cytosol"/>
    <property type="evidence" value="ECO:0007669"/>
    <property type="project" value="TreeGrafter"/>
</dbReference>
<evidence type="ECO:0000256" key="7">
    <source>
        <dbReference type="ARBA" id="ARBA00023146"/>
    </source>
</evidence>
<evidence type="ECO:0000256" key="4">
    <source>
        <dbReference type="ARBA" id="ARBA00022741"/>
    </source>
</evidence>
<evidence type="ECO:0000256" key="11">
    <source>
        <dbReference type="SAM" id="MobiDB-lite"/>
    </source>
</evidence>
<feature type="region of interest" description="Disordered" evidence="11">
    <location>
        <begin position="755"/>
        <end position="776"/>
    </location>
</feature>
<evidence type="ECO:0000256" key="1">
    <source>
        <dbReference type="ARBA" id="ARBA00005594"/>
    </source>
</evidence>
<keyword evidence="6 10" id="KW-0648">Protein biosynthesis</keyword>
<dbReference type="KEGG" id="dfa:DFA_03547"/>
<dbReference type="OMA" id="FAWRIMG"/>
<feature type="domain" description="tRNA synthetases class I (E and Q) anti-codon binding" evidence="16">
    <location>
        <begin position="667"/>
        <end position="740"/>
    </location>
</feature>
<dbReference type="Gene3D" id="2.40.240.10">
    <property type="entry name" value="Ribosomal Protein L25, Chain P"/>
    <property type="match status" value="2"/>
</dbReference>
<dbReference type="InterPro" id="IPR007638">
    <property type="entry name" value="Gln-tRNA-synth_Ib_RNA-bd_2"/>
</dbReference>
<evidence type="ECO:0000256" key="5">
    <source>
        <dbReference type="ARBA" id="ARBA00022840"/>
    </source>
</evidence>
<evidence type="ECO:0000259" key="15">
    <source>
        <dbReference type="Pfam" id="PF04558"/>
    </source>
</evidence>
<name>F4PHW4_CACFS</name>
<dbReference type="SUPFAM" id="SSF50715">
    <property type="entry name" value="Ribosomal protein L25-like"/>
    <property type="match status" value="1"/>
</dbReference>
<dbReference type="InterPro" id="IPR000924">
    <property type="entry name" value="Glu/Gln-tRNA-synth"/>
</dbReference>
<dbReference type="Gene3D" id="3.40.50.620">
    <property type="entry name" value="HUPs"/>
    <property type="match status" value="1"/>
</dbReference>
<evidence type="ECO:0000256" key="9">
    <source>
        <dbReference type="ARBA" id="ARBA00048270"/>
    </source>
</evidence>
<evidence type="ECO:0000256" key="2">
    <source>
        <dbReference type="ARBA" id="ARBA00012836"/>
    </source>
</evidence>
<sequence length="776" mass="88209">MPPKVIDEELVKKFSALGLDQTKAKEAAGNANIASTLSEIIKESGLEGTCDKSVGVILYTLATKYPANALRHRPQLCSDVVAKRVTNINLQVCLEYLRMAANEPLNKEEYVEKCGVGIVISRDQVREAVDTYVTENINDLKEKRYRINIGQYLLQIKDRLKWADPKEIKEEVDAKILAVLGPKTEEDSKPVAKSPSTPKEPKNAANTTTTTTNAKEEKEVSTITFPDPKENVQNTPDILATHLKTTGGQIITRFPPEPNGYLHIGHAKAMHLDFGYAKKNGGKCYLRFDDTNPEKESQEYIDSIIDSVKWLGHEPCEITYSSQYFDELYNLAIELIKRGHAYVCHQTAGEIKEGREKMLDSPWRNRSVEENLKLFEDMKDGKYEEGKAILRMKGDMKHANPCMRDLIAYRIKYHAHPVSGDKWVIYPSYDYTHCLVDSLENITHSLCTLEFEVRRLSYNWLIDVLGLYRPVVWEYARLNLTHTVLSKRKIITLVNTKVVSGWDDPRLSTLNAFRRKGYTPECINAFCETIGVTRTNNTSLPYELLEFHARQDLNDKATRAMVVLDPIKVVITNFPEGTTDDIRVANIPHLADAGHHTVPFSSVVYIERADFRMVDSSDYFGLAPNKEILLKYAYNIRCNEVITDAAGKVTELRVTYDKTNANKTKAIHWVSSRHGEAPVPVEIRLYDHLFLDEDLGDDWLQKINPKSLEVIPNAVADVTVLGSKTYTRFQFERTGYFCCDKDSTDSKLVFNRITSLKESKEKPGNNKPDPRKKNRS</sequence>
<dbReference type="EC" id="6.1.1.18" evidence="2"/>
<dbReference type="InterPro" id="IPR020059">
    <property type="entry name" value="Glu/Gln-tRNA-synth_Ib_codon-bd"/>
</dbReference>
<dbReference type="GO" id="GO:0004819">
    <property type="term" value="F:glutamine-tRNA ligase activity"/>
    <property type="evidence" value="ECO:0007669"/>
    <property type="project" value="UniProtKB-EC"/>
</dbReference>
<dbReference type="Gene3D" id="1.10.8.1290">
    <property type="entry name" value="Glutaminyl-tRNA synthetase, non-specific RNA binding region part 1, domain 1"/>
    <property type="match status" value="1"/>
</dbReference>
<evidence type="ECO:0000256" key="3">
    <source>
        <dbReference type="ARBA" id="ARBA00022598"/>
    </source>
</evidence>
<accession>F4PHW4</accession>
<keyword evidence="18" id="KW-1185">Reference proteome</keyword>
<dbReference type="Pfam" id="PF00749">
    <property type="entry name" value="tRNA-synt_1c"/>
    <property type="match status" value="1"/>
</dbReference>
<dbReference type="PANTHER" id="PTHR43097">
    <property type="entry name" value="GLUTAMINE-TRNA LIGASE"/>
    <property type="match status" value="1"/>
</dbReference>
<keyword evidence="7 10" id="KW-0030">Aminoacyl-tRNA synthetase</keyword>
<comment type="similarity">
    <text evidence="1 10">Belongs to the class-I aminoacyl-tRNA synthetase family.</text>
</comment>
<evidence type="ECO:0000256" key="8">
    <source>
        <dbReference type="ARBA" id="ARBA00030466"/>
    </source>
</evidence>
<dbReference type="InterPro" id="IPR049437">
    <property type="entry name" value="tRNA-synt_1c_C2"/>
</dbReference>
<dbReference type="InterPro" id="IPR050132">
    <property type="entry name" value="Gln/Glu-tRNA_Ligase"/>
</dbReference>
<dbReference type="FunFam" id="2.40.240.10:FF:000007">
    <property type="entry name" value="Glutamine--tRNA ligase"/>
    <property type="match status" value="1"/>
</dbReference>
<feature type="domain" description="Glutamyl/glutaminyl-tRNA synthetase class Ib anti-codon binding" evidence="13">
    <location>
        <begin position="557"/>
        <end position="657"/>
    </location>
</feature>
<dbReference type="EMBL" id="GL883006">
    <property type="protein sequence ID" value="EGG25298.1"/>
    <property type="molecule type" value="Genomic_DNA"/>
</dbReference>
<dbReference type="Gene3D" id="1.10.10.2420">
    <property type="match status" value="1"/>
</dbReference>
<dbReference type="InterPro" id="IPR001412">
    <property type="entry name" value="aa-tRNA-synth_I_CS"/>
</dbReference>
<reference evidence="18" key="1">
    <citation type="journal article" date="2011" name="Genome Res.">
        <title>Phylogeny-wide analysis of social amoeba genomes highlights ancient origins for complex intercellular communication.</title>
        <authorList>
            <person name="Heidel A.J."/>
            <person name="Lawal H.M."/>
            <person name="Felder M."/>
            <person name="Schilde C."/>
            <person name="Helps N.R."/>
            <person name="Tunggal B."/>
            <person name="Rivero F."/>
            <person name="John U."/>
            <person name="Schleicher M."/>
            <person name="Eichinger L."/>
            <person name="Platzer M."/>
            <person name="Noegel A.A."/>
            <person name="Schaap P."/>
            <person name="Gloeckner G."/>
        </authorList>
    </citation>
    <scope>NUCLEOTIDE SEQUENCE [LARGE SCALE GENOMIC DNA]</scope>
    <source>
        <strain evidence="18">SH3</strain>
    </source>
</reference>
<gene>
    <name evidence="17" type="primary">glnS</name>
    <name evidence="17" type="ORF">DFA_03547</name>
</gene>
<protein>
    <recommendedName>
        <fullName evidence="2">glutamine--tRNA ligase</fullName>
        <ecNumber evidence="2">6.1.1.18</ecNumber>
    </recommendedName>
    <alternativeName>
        <fullName evidence="8">Glutaminyl-tRNA synthetase</fullName>
    </alternativeName>
</protein>
<evidence type="ECO:0000259" key="12">
    <source>
        <dbReference type="Pfam" id="PF00749"/>
    </source>
</evidence>
<dbReference type="Pfam" id="PF03950">
    <property type="entry name" value="tRNA-synt_1c_C"/>
    <property type="match status" value="1"/>
</dbReference>
<comment type="catalytic activity">
    <reaction evidence="9">
        <text>tRNA(Gln) + L-glutamine + ATP = L-glutaminyl-tRNA(Gln) + AMP + diphosphate</text>
        <dbReference type="Rhea" id="RHEA:20121"/>
        <dbReference type="Rhea" id="RHEA-COMP:9662"/>
        <dbReference type="Rhea" id="RHEA-COMP:9681"/>
        <dbReference type="ChEBI" id="CHEBI:30616"/>
        <dbReference type="ChEBI" id="CHEBI:33019"/>
        <dbReference type="ChEBI" id="CHEBI:58359"/>
        <dbReference type="ChEBI" id="CHEBI:78442"/>
        <dbReference type="ChEBI" id="CHEBI:78521"/>
        <dbReference type="ChEBI" id="CHEBI:456215"/>
        <dbReference type="EC" id="6.1.1.18"/>
    </reaction>
</comment>
<dbReference type="InterPro" id="IPR007639">
    <property type="entry name" value="Gln-tRNA-synth_Ib_RNA-bd_N"/>
</dbReference>
<feature type="domain" description="Glutamyl/glutaminyl-tRNA synthetase class Ib catalytic" evidence="12">
    <location>
        <begin position="250"/>
        <end position="554"/>
    </location>
</feature>
<dbReference type="InterPro" id="IPR011035">
    <property type="entry name" value="Ribosomal_bL25/Gln-tRNA_synth"/>
</dbReference>
<dbReference type="RefSeq" id="XP_004363149.1">
    <property type="nucleotide sequence ID" value="XM_004363092.1"/>
</dbReference>
<dbReference type="Pfam" id="PF04558">
    <property type="entry name" value="tRNA_synt_1c_R1"/>
    <property type="match status" value="1"/>
</dbReference>
<evidence type="ECO:0000256" key="10">
    <source>
        <dbReference type="RuleBase" id="RU363037"/>
    </source>
</evidence>
<dbReference type="InterPro" id="IPR014729">
    <property type="entry name" value="Rossmann-like_a/b/a_fold"/>
</dbReference>
<feature type="domain" description="Glutaminyl-tRNA synthetase class Ib non-specific RNA-binding" evidence="15">
    <location>
        <begin position="8"/>
        <end position="165"/>
    </location>
</feature>
<dbReference type="InterPro" id="IPR020056">
    <property type="entry name" value="Rbsml_bL25/Gln-tRNA_synth_N"/>
</dbReference>
<dbReference type="InterPro" id="IPR042558">
    <property type="entry name" value="Gln-tRNA-synth_Ib_RNA-bd_N_1"/>
</dbReference>
<dbReference type="OrthoDB" id="10250478at2759"/>
<dbReference type="STRING" id="1054147.F4PHW4"/>
<dbReference type="FunFam" id="1.10.8.1290:FF:000002">
    <property type="entry name" value="Glutamine--tRNA ligase cytoplasmic"/>
    <property type="match status" value="1"/>
</dbReference>
<dbReference type="SUPFAM" id="SSF52374">
    <property type="entry name" value="Nucleotidylyl transferase"/>
    <property type="match status" value="1"/>
</dbReference>
<feature type="compositionally biased region" description="Low complexity" evidence="11">
    <location>
        <begin position="203"/>
        <end position="213"/>
    </location>
</feature>
<evidence type="ECO:0000313" key="17">
    <source>
        <dbReference type="EMBL" id="EGG25298.1"/>
    </source>
</evidence>
<evidence type="ECO:0000256" key="6">
    <source>
        <dbReference type="ARBA" id="ARBA00022917"/>
    </source>
</evidence>
<dbReference type="GeneID" id="14877004"/>
<dbReference type="AlphaFoldDB" id="F4PHW4"/>
<dbReference type="PRINTS" id="PR00987">
    <property type="entry name" value="TRNASYNTHGLU"/>
</dbReference>
<dbReference type="InterPro" id="IPR004514">
    <property type="entry name" value="Gln-tRNA-synth"/>
</dbReference>
<dbReference type="GO" id="GO:0006425">
    <property type="term" value="P:glutaminyl-tRNA aminoacylation"/>
    <property type="evidence" value="ECO:0007669"/>
    <property type="project" value="InterPro"/>
</dbReference>
<feature type="region of interest" description="Disordered" evidence="11">
    <location>
        <begin position="184"/>
        <end position="218"/>
    </location>
</feature>